<comment type="subunit">
    <text evidence="3">Binds to multiple calmodulin (CaM) in the presence of Ca(2+) and CaM-like proteins.</text>
</comment>
<evidence type="ECO:0000259" key="5">
    <source>
        <dbReference type="Pfam" id="PF13178"/>
    </source>
</evidence>
<feature type="region of interest" description="Disordered" evidence="4">
    <location>
        <begin position="347"/>
        <end position="408"/>
    </location>
</feature>
<comment type="caution">
    <text evidence="6">The sequence shown here is derived from an EMBL/GenBank/DDBJ whole genome shotgun (WGS) entry which is preliminary data.</text>
</comment>
<dbReference type="PANTHER" id="PTHR32295">
    <property type="entry name" value="IQ-DOMAIN 5-RELATED"/>
    <property type="match status" value="1"/>
</dbReference>
<evidence type="ECO:0000256" key="3">
    <source>
        <dbReference type="ARBA" id="ARBA00024378"/>
    </source>
</evidence>
<organism evidence="6 7">
    <name type="scientific">Salvia divinorum</name>
    <name type="common">Maria pastora</name>
    <name type="synonym">Diviner's sage</name>
    <dbReference type="NCBI Taxonomy" id="28513"/>
    <lineage>
        <taxon>Eukaryota</taxon>
        <taxon>Viridiplantae</taxon>
        <taxon>Streptophyta</taxon>
        <taxon>Embryophyta</taxon>
        <taxon>Tracheophyta</taxon>
        <taxon>Spermatophyta</taxon>
        <taxon>Magnoliopsida</taxon>
        <taxon>eudicotyledons</taxon>
        <taxon>Gunneridae</taxon>
        <taxon>Pentapetalae</taxon>
        <taxon>asterids</taxon>
        <taxon>lamiids</taxon>
        <taxon>Lamiales</taxon>
        <taxon>Lamiaceae</taxon>
        <taxon>Nepetoideae</taxon>
        <taxon>Mentheae</taxon>
        <taxon>Salviinae</taxon>
        <taxon>Salvia</taxon>
        <taxon>Salvia subgen. Calosphace</taxon>
    </lineage>
</organism>
<evidence type="ECO:0000256" key="1">
    <source>
        <dbReference type="ARBA" id="ARBA00022860"/>
    </source>
</evidence>
<dbReference type="Proteomes" id="UP001567538">
    <property type="component" value="Unassembled WGS sequence"/>
</dbReference>
<dbReference type="InterPro" id="IPR000048">
    <property type="entry name" value="IQ_motif_EF-hand-BS"/>
</dbReference>
<sequence length="420" mass="46318">MLHPAIISNTMGKACKWFRDLLGFNKPDPNADPPLRKRWSFAKGKLRRRSHQAAADDDETSRQAIAVAAATAAVAEAAVAAAHAAAAVAHLTSSTAAYGSQNDVVYEERAAVVIQSYFRAYLSRRALRALKALVKLQALVRGHILRKHNVETLRQLQALVRAQARARAVRLPIEEGTNPSRFNHTEKADRTMLARSTKQHEHESPSRVMKASVSRPDANLVYDPDKLSSPMIHHWIERRKGEKATWDQGDKVLEVDTGRPYTSPIGRTIIHSSHPSHISDQHTTWLSPSLSPLTVALDANGSPFYTATNSPAYSSSMEGSSKRALFTPAKSCLSSCTEHPSYMAYTESSKAKARSLSAPKQRPQAERSSSQWQRSNSVNRQRDGQKVQAGNGYPGSGRLDRQGMPVRDISGFSGGLWHRY</sequence>
<dbReference type="PROSITE" id="PS50096">
    <property type="entry name" value="IQ"/>
    <property type="match status" value="2"/>
</dbReference>
<dbReference type="Pfam" id="PF13178">
    <property type="entry name" value="DUF4005"/>
    <property type="match status" value="1"/>
</dbReference>
<name>A0ABD1HK50_SALDI</name>
<reference evidence="6 7" key="1">
    <citation type="submission" date="2024-06" db="EMBL/GenBank/DDBJ databases">
        <title>A chromosome level genome sequence of Diviner's sage (Salvia divinorum).</title>
        <authorList>
            <person name="Ford S.A."/>
            <person name="Ro D.-K."/>
            <person name="Ness R.W."/>
            <person name="Phillips M.A."/>
        </authorList>
    </citation>
    <scope>NUCLEOTIDE SEQUENCE [LARGE SCALE GENOMIC DNA]</scope>
    <source>
        <strain evidence="6">SAF-2024a</strain>
        <tissue evidence="6">Leaf</tissue>
    </source>
</reference>
<evidence type="ECO:0000256" key="2">
    <source>
        <dbReference type="ARBA" id="ARBA00024341"/>
    </source>
</evidence>
<accession>A0ABD1HK50</accession>
<gene>
    <name evidence="6" type="primary">IQD22</name>
    <name evidence="6" type="ORF">AAHA92_12397</name>
</gene>
<keyword evidence="7" id="KW-1185">Reference proteome</keyword>
<dbReference type="PANTHER" id="PTHR32295:SF11">
    <property type="entry name" value="PROTEIN IQ-DOMAIN 22"/>
    <property type="match status" value="1"/>
</dbReference>
<feature type="compositionally biased region" description="Polar residues" evidence="4">
    <location>
        <begin position="366"/>
        <end position="379"/>
    </location>
</feature>
<evidence type="ECO:0000313" key="7">
    <source>
        <dbReference type="Proteomes" id="UP001567538"/>
    </source>
</evidence>
<dbReference type="CDD" id="cd23767">
    <property type="entry name" value="IQCD"/>
    <property type="match status" value="1"/>
</dbReference>
<feature type="domain" description="DUF4005" evidence="5">
    <location>
        <begin position="310"/>
        <end position="388"/>
    </location>
</feature>
<dbReference type="InterPro" id="IPR025064">
    <property type="entry name" value="DUF4005"/>
</dbReference>
<proteinExistence type="inferred from homology"/>
<evidence type="ECO:0000256" key="4">
    <source>
        <dbReference type="SAM" id="MobiDB-lite"/>
    </source>
</evidence>
<comment type="similarity">
    <text evidence="2">Belongs to the IQD family.</text>
</comment>
<dbReference type="Pfam" id="PF00612">
    <property type="entry name" value="IQ"/>
    <property type="match status" value="2"/>
</dbReference>
<dbReference type="Gene3D" id="1.20.5.190">
    <property type="match status" value="1"/>
</dbReference>
<dbReference type="AlphaFoldDB" id="A0ABD1HK50"/>
<keyword evidence="1" id="KW-0112">Calmodulin-binding</keyword>
<dbReference type="GO" id="GO:0005516">
    <property type="term" value="F:calmodulin binding"/>
    <property type="evidence" value="ECO:0007669"/>
    <property type="project" value="UniProtKB-KW"/>
</dbReference>
<evidence type="ECO:0000313" key="6">
    <source>
        <dbReference type="EMBL" id="KAL1556822.1"/>
    </source>
</evidence>
<dbReference type="EMBL" id="JBEAFC010000005">
    <property type="protein sequence ID" value="KAL1556822.1"/>
    <property type="molecule type" value="Genomic_DNA"/>
</dbReference>
<dbReference type="SMART" id="SM00015">
    <property type="entry name" value="IQ"/>
    <property type="match status" value="2"/>
</dbReference>
<protein>
    <recommendedName>
        <fullName evidence="5">DUF4005 domain-containing protein</fullName>
    </recommendedName>
</protein>